<organism evidence="2 3">
    <name type="scientific">Schistosoma mekongi</name>
    <name type="common">Parasitic worm</name>
    <dbReference type="NCBI Taxonomy" id="38744"/>
    <lineage>
        <taxon>Eukaryota</taxon>
        <taxon>Metazoa</taxon>
        <taxon>Spiralia</taxon>
        <taxon>Lophotrochozoa</taxon>
        <taxon>Platyhelminthes</taxon>
        <taxon>Trematoda</taxon>
        <taxon>Digenea</taxon>
        <taxon>Strigeidida</taxon>
        <taxon>Schistosomatoidea</taxon>
        <taxon>Schistosomatidae</taxon>
        <taxon>Schistosoma</taxon>
    </lineage>
</organism>
<evidence type="ECO:0000313" key="3">
    <source>
        <dbReference type="Proteomes" id="UP001292079"/>
    </source>
</evidence>
<feature type="region of interest" description="Disordered" evidence="1">
    <location>
        <begin position="343"/>
        <end position="382"/>
    </location>
</feature>
<dbReference type="EMBL" id="JALJAT010000005">
    <property type="protein sequence ID" value="KAK4469407.1"/>
    <property type="molecule type" value="Genomic_DNA"/>
</dbReference>
<feature type="compositionally biased region" description="Basic and acidic residues" evidence="1">
    <location>
        <begin position="343"/>
        <end position="356"/>
    </location>
</feature>
<protein>
    <recommendedName>
        <fullName evidence="4">EF-hand domain-containing protein</fullName>
    </recommendedName>
</protein>
<dbReference type="CDD" id="cd22968">
    <property type="entry name" value="DD_EFCAB5"/>
    <property type="match status" value="1"/>
</dbReference>
<feature type="compositionally biased region" description="Polar residues" evidence="1">
    <location>
        <begin position="357"/>
        <end position="382"/>
    </location>
</feature>
<evidence type="ECO:0000313" key="2">
    <source>
        <dbReference type="EMBL" id="KAK4469407.1"/>
    </source>
</evidence>
<reference evidence="2" key="1">
    <citation type="submission" date="2022-04" db="EMBL/GenBank/DDBJ databases">
        <authorList>
            <person name="Xu L."/>
            <person name="Lv Z."/>
        </authorList>
    </citation>
    <scope>NUCLEOTIDE SEQUENCE</scope>
    <source>
        <strain evidence="2">LV_2022a</strain>
    </source>
</reference>
<name>A0AAE2D341_SCHME</name>
<dbReference type="AlphaFoldDB" id="A0AAE2D341"/>
<dbReference type="Proteomes" id="UP001292079">
    <property type="component" value="Unassembled WGS sequence"/>
</dbReference>
<dbReference type="PANTHER" id="PTHR46788:SF1">
    <property type="entry name" value="EF-HAND CALCIUM-BINDING DOMAIN-CONTAINING PROTEIN 5"/>
    <property type="match status" value="1"/>
</dbReference>
<dbReference type="PANTHER" id="PTHR46788">
    <property type="entry name" value="EF-HAND CALCIUM-BINDING DOMAIN-CONTAINING PROTEIN 5"/>
    <property type="match status" value="1"/>
</dbReference>
<keyword evidence="3" id="KW-1185">Reference proteome</keyword>
<reference evidence="2" key="2">
    <citation type="journal article" date="2023" name="Infect Dis Poverty">
        <title>Chromosome-scale genome of the human blood fluke Schistosoma mekongi and its implications for public health.</title>
        <authorList>
            <person name="Zhou M."/>
            <person name="Xu L."/>
            <person name="Xu D."/>
            <person name="Chen W."/>
            <person name="Khan J."/>
            <person name="Hu Y."/>
            <person name="Huang H."/>
            <person name="Wei H."/>
            <person name="Zhang Y."/>
            <person name="Chusongsang P."/>
            <person name="Tanasarnprasert K."/>
            <person name="Hu X."/>
            <person name="Limpanont Y."/>
            <person name="Lv Z."/>
        </authorList>
    </citation>
    <scope>NUCLEOTIDE SEQUENCE</scope>
    <source>
        <strain evidence="2">LV_2022a</strain>
    </source>
</reference>
<proteinExistence type="predicted"/>
<comment type="caution">
    <text evidence="2">The sequence shown here is derived from an EMBL/GenBank/DDBJ whole genome shotgun (WGS) entry which is preliminary data.</text>
</comment>
<evidence type="ECO:0000256" key="1">
    <source>
        <dbReference type="SAM" id="MobiDB-lite"/>
    </source>
</evidence>
<evidence type="ECO:0008006" key="4">
    <source>
        <dbReference type="Google" id="ProtNLM"/>
    </source>
</evidence>
<accession>A0AAE2D341</accession>
<gene>
    <name evidence="2" type="ORF">MN116_006962</name>
</gene>
<sequence length="1198" mass="139794">MKKLRNDEFLKSSFAVLFQSDVKTYENEKYKTLDLFKRTPLDLLSLEWFDSEHCTIEADAYLIGNILPQVVLGLEFILKEATQRNLITQEVLDETNYNAGLDKNFNPVNRLAEYLMRNNHKHHHFNESSPYVRGLRKAQVKLQHEILIQSEDQLAQLKLTADTWRAGEKQRKLPTRVEDDNPATMISDIYNSLILSNKNLVDVLMIKDVMFTFEEFTSNLPDETKQSMEQINRTQITGNCKTYYDKEQFVKHLMICTKSLSDDVFEQFLEHLRLCAVEFHKAEKREERRKLLKNYFLAHDLDQLSELSSAQIFQLCEDYYSTSQQAIKDMIQDPINWATREYHNTPESSSKVDDTNNKQCKQHSPLNNSGGKSDDNITQQDDNTSQQLGTLQLDKLTTHPVQFNHKDQLIKTNQPAGSAGITQSQFISIMEFIIPETASLKLLNHCLTYMKRYKESTEEHDERKIQHFQKNAKMKKNQLLDEIFYTIDQECSGMLKLTKIESYILSYEDGFYEGHLRRAESDLALKILVSGSKQSTRSSMSSGQLTSRSTFTNSIISSTSKESVDRSYLHDSRNQLQDLYYYYPEKSAEISIIDFKILLDHIFWPKNDKYLIGHDEFDFTCLEKFLNYLNEKLVQTIPNKIKTQIRREWIQKIVTVSQNTFNNSMESVYKIAFETLVKDTIKHGEQKQIGISIALLCSPTNQTTSLNTNTQSSLQYVAAIPESKTESLVGQCPQKEELDLMIKCLSTGLTIIHSEKSSLKRFSHMKNESHNTSPYTELNFEKSDLLSSFALVIPIPNAKKYFIGVMKVYNNNNQLLKFKEDEIQFYRGVVHQVGFAFSLINSRYLFSSMLQCAFDWIYQRISNISQIIFYHRYNDDDDDEADDDEDDHSIRQESAGEETCLVSRKEINCKLCKLVSKHGIHKTTVHTDLQVINKRENYLYYYLFDVLESGYRLTNRILNRQHYTLPFIDSNNKVVGIIDVCCLNKLKKHQLDYLHQSLVLLQEGYAQIVNYTGVYTYGQYYNVDEHKATTSEKEERESKSQAVQSNSDWMNKNDNFVPKLIVKKLIKMEACFLTSKTDENLFNNIKKYEIQLCSSEIHLIWTVILLLNPLQEYDTLNQENIFKLPNSTLNDIHKSILDYDLFTGEQKLTSLRKAQLNEIYEKISYEQLKQYSCASVRILYKWLKLCIRAWEENLMNYE</sequence>